<dbReference type="PANTHER" id="PTHR30040">
    <property type="entry name" value="THIAMINE BIOSYNTHESIS LIPOPROTEIN APBE"/>
    <property type="match status" value="1"/>
</dbReference>
<evidence type="ECO:0000313" key="11">
    <source>
        <dbReference type="EMBL" id="UOQ44555.1"/>
    </source>
</evidence>
<keyword evidence="4" id="KW-0285">Flavoprotein</keyword>
<keyword evidence="6" id="KW-0479">Metal-binding</keyword>
<protein>
    <recommendedName>
        <fullName evidence="3">FAD:protein FMN transferase</fullName>
        <ecNumber evidence="2">2.7.1.180</ecNumber>
    </recommendedName>
    <alternativeName>
        <fullName evidence="9">Flavin transferase</fullName>
    </alternativeName>
</protein>
<accession>A0ABY4EKP7</accession>
<dbReference type="Gene3D" id="3.10.520.10">
    <property type="entry name" value="ApbE-like domains"/>
    <property type="match status" value="1"/>
</dbReference>
<dbReference type="EC" id="2.7.1.180" evidence="2"/>
<evidence type="ECO:0000256" key="1">
    <source>
        <dbReference type="ARBA" id="ARBA00001946"/>
    </source>
</evidence>
<gene>
    <name evidence="11" type="ORF">MUN89_00735</name>
</gene>
<comment type="cofactor">
    <cofactor evidence="1">
        <name>Mg(2+)</name>
        <dbReference type="ChEBI" id="CHEBI:18420"/>
    </cofactor>
</comment>
<reference evidence="11 12" key="1">
    <citation type="submission" date="2022-04" db="EMBL/GenBank/DDBJ databases">
        <title>Halobacillus sp. isolated from saltern.</title>
        <authorList>
            <person name="Won M."/>
            <person name="Lee C.-M."/>
            <person name="Woen H.-Y."/>
            <person name="Kwon S.-W."/>
        </authorList>
    </citation>
    <scope>NUCLEOTIDE SEQUENCE [LARGE SCALE GENOMIC DNA]</scope>
    <source>
        <strain evidence="11 12">SSBR10-3</strain>
    </source>
</reference>
<evidence type="ECO:0000256" key="7">
    <source>
        <dbReference type="ARBA" id="ARBA00022827"/>
    </source>
</evidence>
<keyword evidence="7" id="KW-0274">FAD</keyword>
<name>A0ABY4EKP7_9BACI</name>
<evidence type="ECO:0000256" key="10">
    <source>
        <dbReference type="ARBA" id="ARBA00048540"/>
    </source>
</evidence>
<dbReference type="InterPro" id="IPR003374">
    <property type="entry name" value="ApbE-like_sf"/>
</dbReference>
<dbReference type="EMBL" id="CP095073">
    <property type="protein sequence ID" value="UOQ44555.1"/>
    <property type="molecule type" value="Genomic_DNA"/>
</dbReference>
<organism evidence="11 12">
    <name type="scientific">Halobacillus salinarum</name>
    <dbReference type="NCBI Taxonomy" id="2932257"/>
    <lineage>
        <taxon>Bacteria</taxon>
        <taxon>Bacillati</taxon>
        <taxon>Bacillota</taxon>
        <taxon>Bacilli</taxon>
        <taxon>Bacillales</taxon>
        <taxon>Bacillaceae</taxon>
        <taxon>Halobacillus</taxon>
    </lineage>
</organism>
<dbReference type="GO" id="GO:0016740">
    <property type="term" value="F:transferase activity"/>
    <property type="evidence" value="ECO:0007669"/>
    <property type="project" value="UniProtKB-KW"/>
</dbReference>
<evidence type="ECO:0000256" key="9">
    <source>
        <dbReference type="ARBA" id="ARBA00031306"/>
    </source>
</evidence>
<evidence type="ECO:0000256" key="8">
    <source>
        <dbReference type="ARBA" id="ARBA00022842"/>
    </source>
</evidence>
<dbReference type="Pfam" id="PF02424">
    <property type="entry name" value="ApbE"/>
    <property type="match status" value="1"/>
</dbReference>
<dbReference type="Proteomes" id="UP000831787">
    <property type="component" value="Chromosome"/>
</dbReference>
<dbReference type="SUPFAM" id="SSF143631">
    <property type="entry name" value="ApbE-like"/>
    <property type="match status" value="1"/>
</dbReference>
<dbReference type="RefSeq" id="WP_244710612.1">
    <property type="nucleotide sequence ID" value="NZ_CP095073.1"/>
</dbReference>
<keyword evidence="5 11" id="KW-0808">Transferase</keyword>
<dbReference type="InterPro" id="IPR024932">
    <property type="entry name" value="ApbE"/>
</dbReference>
<evidence type="ECO:0000256" key="6">
    <source>
        <dbReference type="ARBA" id="ARBA00022723"/>
    </source>
</evidence>
<evidence type="ECO:0000256" key="2">
    <source>
        <dbReference type="ARBA" id="ARBA00011955"/>
    </source>
</evidence>
<keyword evidence="8" id="KW-0460">Magnesium</keyword>
<evidence type="ECO:0000256" key="3">
    <source>
        <dbReference type="ARBA" id="ARBA00016337"/>
    </source>
</evidence>
<evidence type="ECO:0000256" key="5">
    <source>
        <dbReference type="ARBA" id="ARBA00022679"/>
    </source>
</evidence>
<sequence length="310" mass="34966">MSRRMEFPCMGTVFSIEADNPEALEKWFHRAEAKYSRFIKSSEVSHLNDQTVSNTWLDVSEEFYFILKEMDKYKSLTQSLFNPYLGAHIKALGYEHSFSRIKNSSFQPYTPFVHGESILFHPSQPKVKKIANMEIDPGGFVKGWSADQGFLLAQGEECVINAGGDMRFRFLKPQVIGITNPFDFETDIARITLQAGALATSSVKYRRWKTLDGEKHHLLNGQTGKNPVSDVVQTTVFAPSAPEAEVFAKVLCMMNATESMEWLKKHRPALACILIANDYSIFTSDTIDNYCEGVETAWTSQPGNGQEFQG</sequence>
<evidence type="ECO:0000313" key="12">
    <source>
        <dbReference type="Proteomes" id="UP000831787"/>
    </source>
</evidence>
<dbReference type="PANTHER" id="PTHR30040:SF2">
    <property type="entry name" value="FAD:PROTEIN FMN TRANSFERASE"/>
    <property type="match status" value="1"/>
</dbReference>
<evidence type="ECO:0000256" key="4">
    <source>
        <dbReference type="ARBA" id="ARBA00022630"/>
    </source>
</evidence>
<comment type="catalytic activity">
    <reaction evidence="10">
        <text>L-threonyl-[protein] + FAD = FMN-L-threonyl-[protein] + AMP + H(+)</text>
        <dbReference type="Rhea" id="RHEA:36847"/>
        <dbReference type="Rhea" id="RHEA-COMP:11060"/>
        <dbReference type="Rhea" id="RHEA-COMP:11061"/>
        <dbReference type="ChEBI" id="CHEBI:15378"/>
        <dbReference type="ChEBI" id="CHEBI:30013"/>
        <dbReference type="ChEBI" id="CHEBI:57692"/>
        <dbReference type="ChEBI" id="CHEBI:74257"/>
        <dbReference type="ChEBI" id="CHEBI:456215"/>
        <dbReference type="EC" id="2.7.1.180"/>
    </reaction>
</comment>
<proteinExistence type="predicted"/>
<keyword evidence="12" id="KW-1185">Reference proteome</keyword>